<name>A0A1D1VHH0_RAMVA</name>
<dbReference type="AlphaFoldDB" id="A0A1D1VHH0"/>
<comment type="caution">
    <text evidence="1">The sequence shown here is derived from an EMBL/GenBank/DDBJ whole genome shotgun (WGS) entry which is preliminary data.</text>
</comment>
<protein>
    <submittedName>
        <fullName evidence="1">Uncharacterized protein</fullName>
    </submittedName>
</protein>
<organism evidence="1 2">
    <name type="scientific">Ramazzottius varieornatus</name>
    <name type="common">Water bear</name>
    <name type="synonym">Tardigrade</name>
    <dbReference type="NCBI Taxonomy" id="947166"/>
    <lineage>
        <taxon>Eukaryota</taxon>
        <taxon>Metazoa</taxon>
        <taxon>Ecdysozoa</taxon>
        <taxon>Tardigrada</taxon>
        <taxon>Eutardigrada</taxon>
        <taxon>Parachela</taxon>
        <taxon>Hypsibioidea</taxon>
        <taxon>Ramazzottiidae</taxon>
        <taxon>Ramazzottius</taxon>
    </lineage>
</organism>
<keyword evidence="2" id="KW-1185">Reference proteome</keyword>
<proteinExistence type="predicted"/>
<gene>
    <name evidence="1" type="primary">RvY_11828-1</name>
    <name evidence="1" type="synonym">RvY_11828.1</name>
    <name evidence="1" type="ORF">RvY_11828</name>
</gene>
<sequence>MRKKLHKFFKNVARSKNLPVYTLQGVFSLSRIQWTRKVKELSELAKTVMKTDAPVGLANLMKLLSCGGRLRQFGESARPGSRAEWSRVGE</sequence>
<dbReference type="Proteomes" id="UP000186922">
    <property type="component" value="Unassembled WGS sequence"/>
</dbReference>
<evidence type="ECO:0000313" key="1">
    <source>
        <dbReference type="EMBL" id="GAV01060.1"/>
    </source>
</evidence>
<dbReference type="EMBL" id="BDGG01000006">
    <property type="protein sequence ID" value="GAV01060.1"/>
    <property type="molecule type" value="Genomic_DNA"/>
</dbReference>
<reference evidence="1 2" key="1">
    <citation type="journal article" date="2016" name="Nat. Commun.">
        <title>Extremotolerant tardigrade genome and improved radiotolerance of human cultured cells by tardigrade-unique protein.</title>
        <authorList>
            <person name="Hashimoto T."/>
            <person name="Horikawa D.D."/>
            <person name="Saito Y."/>
            <person name="Kuwahara H."/>
            <person name="Kozuka-Hata H."/>
            <person name="Shin-I T."/>
            <person name="Minakuchi Y."/>
            <person name="Ohishi K."/>
            <person name="Motoyama A."/>
            <person name="Aizu T."/>
            <person name="Enomoto A."/>
            <person name="Kondo K."/>
            <person name="Tanaka S."/>
            <person name="Hara Y."/>
            <person name="Koshikawa S."/>
            <person name="Sagara H."/>
            <person name="Miura T."/>
            <person name="Yokobori S."/>
            <person name="Miyagawa K."/>
            <person name="Suzuki Y."/>
            <person name="Kubo T."/>
            <person name="Oyama M."/>
            <person name="Kohara Y."/>
            <person name="Fujiyama A."/>
            <person name="Arakawa K."/>
            <person name="Katayama T."/>
            <person name="Toyoda A."/>
            <person name="Kunieda T."/>
        </authorList>
    </citation>
    <scope>NUCLEOTIDE SEQUENCE [LARGE SCALE GENOMIC DNA]</scope>
    <source>
        <strain evidence="1 2">YOKOZUNA-1</strain>
    </source>
</reference>
<evidence type="ECO:0000313" key="2">
    <source>
        <dbReference type="Proteomes" id="UP000186922"/>
    </source>
</evidence>
<accession>A0A1D1VHH0</accession>